<feature type="region of interest" description="Disordered" evidence="18">
    <location>
        <begin position="1"/>
        <end position="30"/>
    </location>
</feature>
<comment type="catalytic activity">
    <reaction evidence="15">
        <text>L-threonyl-[protein] + ATP = O-phospho-L-threonyl-[protein] + ADP + H(+)</text>
        <dbReference type="Rhea" id="RHEA:46608"/>
        <dbReference type="Rhea" id="RHEA-COMP:11060"/>
        <dbReference type="Rhea" id="RHEA-COMP:11605"/>
        <dbReference type="ChEBI" id="CHEBI:15378"/>
        <dbReference type="ChEBI" id="CHEBI:30013"/>
        <dbReference type="ChEBI" id="CHEBI:30616"/>
        <dbReference type="ChEBI" id="CHEBI:61977"/>
        <dbReference type="ChEBI" id="CHEBI:456216"/>
        <dbReference type="EC" id="2.7.11.1"/>
    </reaction>
</comment>
<dbReference type="InterPro" id="IPR015940">
    <property type="entry name" value="UBA"/>
</dbReference>
<evidence type="ECO:0000313" key="23">
    <source>
        <dbReference type="Proteomes" id="UP001431783"/>
    </source>
</evidence>
<name>A0AAW1U3X1_9CUCU</name>
<dbReference type="GO" id="GO:0022604">
    <property type="term" value="P:regulation of cell morphogenesis"/>
    <property type="evidence" value="ECO:0007669"/>
    <property type="project" value="UniProtKB-ARBA"/>
</dbReference>
<evidence type="ECO:0000259" key="19">
    <source>
        <dbReference type="PROSITE" id="PS50011"/>
    </source>
</evidence>
<evidence type="ECO:0000256" key="7">
    <source>
        <dbReference type="ARBA" id="ARBA00022553"/>
    </source>
</evidence>
<dbReference type="GO" id="GO:0035329">
    <property type="term" value="P:hippo signaling"/>
    <property type="evidence" value="ECO:0007669"/>
    <property type="project" value="UniProtKB-ARBA"/>
</dbReference>
<dbReference type="GO" id="GO:0005524">
    <property type="term" value="F:ATP binding"/>
    <property type="evidence" value="ECO:0007669"/>
    <property type="project" value="UniProtKB-UniRule"/>
</dbReference>
<evidence type="ECO:0000256" key="6">
    <source>
        <dbReference type="ARBA" id="ARBA00022527"/>
    </source>
</evidence>
<dbReference type="SMART" id="SM00220">
    <property type="entry name" value="S_TKc"/>
    <property type="match status" value="1"/>
</dbReference>
<keyword evidence="8" id="KW-0808">Transferase</keyword>
<feature type="region of interest" description="Disordered" evidence="18">
    <location>
        <begin position="526"/>
        <end position="613"/>
    </location>
</feature>
<dbReference type="PROSITE" id="PS50030">
    <property type="entry name" value="UBA"/>
    <property type="match status" value="1"/>
</dbReference>
<evidence type="ECO:0000256" key="8">
    <source>
        <dbReference type="ARBA" id="ARBA00022679"/>
    </source>
</evidence>
<dbReference type="GO" id="GO:0048731">
    <property type="term" value="P:system development"/>
    <property type="evidence" value="ECO:0007669"/>
    <property type="project" value="UniProtKB-ARBA"/>
</dbReference>
<feature type="compositionally biased region" description="Low complexity" evidence="18">
    <location>
        <begin position="558"/>
        <end position="572"/>
    </location>
</feature>
<dbReference type="CDD" id="cd21778">
    <property type="entry name" value="MobB_LATS1"/>
    <property type="match status" value="1"/>
</dbReference>
<dbReference type="InterPro" id="IPR000961">
    <property type="entry name" value="AGC-kinase_C"/>
</dbReference>
<proteinExistence type="inferred from homology"/>
<feature type="compositionally biased region" description="Polar residues" evidence="18">
    <location>
        <begin position="236"/>
        <end position="246"/>
    </location>
</feature>
<keyword evidence="14" id="KW-0206">Cytoskeleton</keyword>
<evidence type="ECO:0000256" key="10">
    <source>
        <dbReference type="ARBA" id="ARBA00022741"/>
    </source>
</evidence>
<dbReference type="PANTHER" id="PTHR24356:SF418">
    <property type="entry name" value="SERINE_THREONINE-PROTEIN KINASE WARTS"/>
    <property type="match status" value="1"/>
</dbReference>
<feature type="compositionally biased region" description="Low complexity" evidence="18">
    <location>
        <begin position="247"/>
        <end position="291"/>
    </location>
</feature>
<dbReference type="InterPro" id="IPR008271">
    <property type="entry name" value="Ser/Thr_kinase_AS"/>
</dbReference>
<dbReference type="PROSITE" id="PS00107">
    <property type="entry name" value="PROTEIN_KINASE_ATP"/>
    <property type="match status" value="1"/>
</dbReference>
<evidence type="ECO:0000256" key="4">
    <source>
        <dbReference type="ARBA" id="ARBA00012513"/>
    </source>
</evidence>
<dbReference type="PROSITE" id="PS50011">
    <property type="entry name" value="PROTEIN_KINASE_DOM"/>
    <property type="match status" value="1"/>
</dbReference>
<evidence type="ECO:0000256" key="1">
    <source>
        <dbReference type="ARBA" id="ARBA00001946"/>
    </source>
</evidence>
<dbReference type="InterPro" id="IPR049761">
    <property type="entry name" value="LATS1-like_MobB"/>
</dbReference>
<dbReference type="GO" id="GO:0005813">
    <property type="term" value="C:centrosome"/>
    <property type="evidence" value="ECO:0007669"/>
    <property type="project" value="UniProtKB-SubCell"/>
</dbReference>
<evidence type="ECO:0000256" key="14">
    <source>
        <dbReference type="ARBA" id="ARBA00023212"/>
    </source>
</evidence>
<organism evidence="22 23">
    <name type="scientific">Henosepilachna vigintioctopunctata</name>
    <dbReference type="NCBI Taxonomy" id="420089"/>
    <lineage>
        <taxon>Eukaryota</taxon>
        <taxon>Metazoa</taxon>
        <taxon>Ecdysozoa</taxon>
        <taxon>Arthropoda</taxon>
        <taxon>Hexapoda</taxon>
        <taxon>Insecta</taxon>
        <taxon>Pterygota</taxon>
        <taxon>Neoptera</taxon>
        <taxon>Endopterygota</taxon>
        <taxon>Coleoptera</taxon>
        <taxon>Polyphaga</taxon>
        <taxon>Cucujiformia</taxon>
        <taxon>Coccinelloidea</taxon>
        <taxon>Coccinellidae</taxon>
        <taxon>Epilachninae</taxon>
        <taxon>Epilachnini</taxon>
        <taxon>Henosepilachna</taxon>
    </lineage>
</organism>
<feature type="compositionally biased region" description="Polar residues" evidence="18">
    <location>
        <begin position="1"/>
        <end position="22"/>
    </location>
</feature>
<dbReference type="SMART" id="SM00133">
    <property type="entry name" value="S_TK_X"/>
    <property type="match status" value="1"/>
</dbReference>
<dbReference type="FunFam" id="3.30.200.20:FF:000391">
    <property type="entry name" value="Large tumor suppressor kinase 1"/>
    <property type="match status" value="1"/>
</dbReference>
<dbReference type="InterPro" id="IPR011009">
    <property type="entry name" value="Kinase-like_dom_sf"/>
</dbReference>
<evidence type="ECO:0000256" key="18">
    <source>
        <dbReference type="SAM" id="MobiDB-lite"/>
    </source>
</evidence>
<dbReference type="GO" id="GO:0071944">
    <property type="term" value="C:cell periphery"/>
    <property type="evidence" value="ECO:0007669"/>
    <property type="project" value="UniProtKB-ARBA"/>
</dbReference>
<keyword evidence="13" id="KW-0460">Magnesium</keyword>
<dbReference type="Pfam" id="PF00069">
    <property type="entry name" value="Pkinase"/>
    <property type="match status" value="2"/>
</dbReference>
<comment type="similarity">
    <text evidence="3">Belongs to the protein kinase superfamily. AGC Ser/Thr protein kinase family.</text>
</comment>
<dbReference type="GO" id="GO:0046620">
    <property type="term" value="P:regulation of organ growth"/>
    <property type="evidence" value="ECO:0007669"/>
    <property type="project" value="TreeGrafter"/>
</dbReference>
<evidence type="ECO:0000256" key="13">
    <source>
        <dbReference type="ARBA" id="ARBA00022842"/>
    </source>
</evidence>
<evidence type="ECO:0000256" key="3">
    <source>
        <dbReference type="ARBA" id="ARBA00009903"/>
    </source>
</evidence>
<dbReference type="GO" id="GO:0000082">
    <property type="term" value="P:G1/S transition of mitotic cell cycle"/>
    <property type="evidence" value="ECO:0007669"/>
    <property type="project" value="TreeGrafter"/>
</dbReference>
<dbReference type="GO" id="GO:0009966">
    <property type="term" value="P:regulation of signal transduction"/>
    <property type="evidence" value="ECO:0007669"/>
    <property type="project" value="UniProtKB-ARBA"/>
</dbReference>
<dbReference type="GO" id="GO:0043065">
    <property type="term" value="P:positive regulation of apoptotic process"/>
    <property type="evidence" value="ECO:0007669"/>
    <property type="project" value="TreeGrafter"/>
</dbReference>
<feature type="domain" description="UBA" evidence="20">
    <location>
        <begin position="73"/>
        <end position="118"/>
    </location>
</feature>
<evidence type="ECO:0000313" key="22">
    <source>
        <dbReference type="EMBL" id="KAK9874967.1"/>
    </source>
</evidence>
<keyword evidence="9" id="KW-0479">Metal-binding</keyword>
<dbReference type="GO" id="GO:0042308">
    <property type="term" value="P:negative regulation of protein import into nucleus"/>
    <property type="evidence" value="ECO:0007669"/>
    <property type="project" value="UniProtKB-ARBA"/>
</dbReference>
<feature type="compositionally biased region" description="Polar residues" evidence="18">
    <location>
        <begin position="421"/>
        <end position="457"/>
    </location>
</feature>
<evidence type="ECO:0000256" key="11">
    <source>
        <dbReference type="ARBA" id="ARBA00022777"/>
    </source>
</evidence>
<dbReference type="Proteomes" id="UP001431783">
    <property type="component" value="Unassembled WGS sequence"/>
</dbReference>
<evidence type="ECO:0000256" key="9">
    <source>
        <dbReference type="ARBA" id="ARBA00022723"/>
    </source>
</evidence>
<evidence type="ECO:0000256" key="12">
    <source>
        <dbReference type="ARBA" id="ARBA00022840"/>
    </source>
</evidence>
<dbReference type="FunFam" id="1.10.510.10:FF:000086">
    <property type="entry name" value="Non-specific serine/threonine protein kinase"/>
    <property type="match status" value="1"/>
</dbReference>
<dbReference type="SMART" id="SM00165">
    <property type="entry name" value="UBA"/>
    <property type="match status" value="1"/>
</dbReference>
<dbReference type="GO" id="GO:0005737">
    <property type="term" value="C:cytoplasm"/>
    <property type="evidence" value="ECO:0007669"/>
    <property type="project" value="UniProtKB-ARBA"/>
</dbReference>
<dbReference type="GO" id="GO:0046872">
    <property type="term" value="F:metal ion binding"/>
    <property type="evidence" value="ECO:0007669"/>
    <property type="project" value="UniProtKB-KW"/>
</dbReference>
<sequence length="1081" mass="119581">MGQQPRATINMNSSTSARSSGYHQKAMEEIQNSLRPYAKSGSEAIESSAASTISNFSATSGVSSFSSASGGNGSDNDVIHLHHISQLLSMGYSEDASVRALQFSNGRVDGALEYLMNKQIDLNSKCGSSGYTKLIRKPSLERELVLPRGSPALDSGAGSSRSDSPRLTEIQSSVNRYSPSFNEPPPPPPPRNTPPPPPPPHVSPYQSVPSNVHQLFKRMSPAPVVPSRAPPAVPSYTSPSLQQRGTSPVSSVSSSGRQPMVVQNGPQVQQQLSQQMQALSLYQSNAASSSAEPPPPYPLISSSPSSNPPPPSYSVSIQNRQSPTQDFRKSPSSGIYSGSTSAGSPSPSPVSTTSSIARPSPLPAWSSRQTKTQPPIIMQSVKSTQVQKPILQTAIAPTVPQIPPSPNTTTPPTTAVPPPSYNISIQQKAYSNGMKTSPALTPSCPTTTPASLISVPTTEPPSYASTMQAKVKAQRGGNHPPLPPPPYTDDNHALVSTVECAMSPRTSPHVHPPLQRKYSPAIPQDCAITRSDSPQSTCSGETNRPYMDNAPPLPPTASSSVKNNNMVNGNNDSRNEAPPQLPPYTKIKHQSPIPERKKISKEKEEERRDGKVKNYSPQAFKFFMEQHIENVIKSYRQRLLRRMQLENEMTKIGLCPEAQQQMRKMLSQKESNYIRLKRAKMDKSMFVKIKPIGVGAFGEVTLVRKIDTNHLYAMKTLRKAEVLKRNQVAHVKAERDILAEADNEWVVKLYYSFQDSDILYFVMDYIPGGDLMSLLIKLGIFEEKLAKFYIAELSCAVESVHKMGFIHRDIKPDNILIDRGGHIKLTDFGLCTGFRWTHNSKYYQPNGDHNRQDSMDPIDDWNEECKCKSLKPLERRRRREHRCLAHSLVGTPNYIAPEVLQRTGYTQLCDWWSVGVILYEMVVGQPPFLANTPAETQYKVINWETTLQIPKQSKLSKESTDLILKLCTSADKRLGKNASEVKSHPFFKDIDFEKGIRHQIAPYIPRIEYPTDTSNFDPVDPDRLRNSASIDSNASDELLDDSKPFHGFFEFTFRRFFDDGGGPVFNKINLDDNDNQGPVYV</sequence>
<dbReference type="Gene3D" id="1.10.8.10">
    <property type="entry name" value="DNA helicase RuvA subunit, C-terminal domain"/>
    <property type="match status" value="1"/>
</dbReference>
<keyword evidence="11" id="KW-0418">Kinase</keyword>
<keyword evidence="5" id="KW-0963">Cytoplasm</keyword>
<evidence type="ECO:0000256" key="5">
    <source>
        <dbReference type="ARBA" id="ARBA00022490"/>
    </source>
</evidence>
<evidence type="ECO:0000259" key="21">
    <source>
        <dbReference type="PROSITE" id="PS51285"/>
    </source>
</evidence>
<dbReference type="AlphaFoldDB" id="A0AAW1U3X1"/>
<dbReference type="FunFam" id="1.10.510.10:FF:000199">
    <property type="entry name" value="Non-specific serine/threonine protein kinase"/>
    <property type="match status" value="1"/>
</dbReference>
<evidence type="ECO:0000259" key="20">
    <source>
        <dbReference type="PROSITE" id="PS50030"/>
    </source>
</evidence>
<keyword evidence="7" id="KW-0597">Phosphoprotein</keyword>
<reference evidence="22 23" key="1">
    <citation type="submission" date="2023-03" db="EMBL/GenBank/DDBJ databases">
        <title>Genome insight into feeding habits of ladybird beetles.</title>
        <authorList>
            <person name="Li H.-S."/>
            <person name="Huang Y.-H."/>
            <person name="Pang H."/>
        </authorList>
    </citation>
    <scope>NUCLEOTIDE SEQUENCE [LARGE SCALE GENOMIC DNA]</scope>
    <source>
        <strain evidence="22">SYSU_2023b</strain>
        <tissue evidence="22">Whole body</tissue>
    </source>
</reference>
<dbReference type="InterPro" id="IPR009060">
    <property type="entry name" value="UBA-like_sf"/>
</dbReference>
<dbReference type="GO" id="GO:0045177">
    <property type="term" value="C:apical part of cell"/>
    <property type="evidence" value="ECO:0007669"/>
    <property type="project" value="UniProtKB-ARBA"/>
</dbReference>
<dbReference type="PROSITE" id="PS00108">
    <property type="entry name" value="PROTEIN_KINASE_ST"/>
    <property type="match status" value="1"/>
</dbReference>
<dbReference type="GO" id="GO:0004674">
    <property type="term" value="F:protein serine/threonine kinase activity"/>
    <property type="evidence" value="ECO:0007669"/>
    <property type="project" value="UniProtKB-KW"/>
</dbReference>
<dbReference type="InterPro" id="IPR050236">
    <property type="entry name" value="Ser_Thr_kinase_AGC"/>
</dbReference>
<dbReference type="GO" id="GO:0048814">
    <property type="term" value="P:regulation of dendrite morphogenesis"/>
    <property type="evidence" value="ECO:0007669"/>
    <property type="project" value="UniProtKB-ARBA"/>
</dbReference>
<comment type="caution">
    <text evidence="22">The sequence shown here is derived from an EMBL/GenBank/DDBJ whole genome shotgun (WGS) entry which is preliminary data.</text>
</comment>
<feature type="compositionally biased region" description="Polar residues" evidence="18">
    <location>
        <begin position="530"/>
        <end position="542"/>
    </location>
</feature>
<comment type="cofactor">
    <cofactor evidence="1">
        <name>Mg(2+)</name>
        <dbReference type="ChEBI" id="CHEBI:18420"/>
    </cofactor>
</comment>
<feature type="domain" description="AGC-kinase C-terminal" evidence="21">
    <location>
        <begin position="988"/>
        <end position="1060"/>
    </location>
</feature>
<dbReference type="SUPFAM" id="SSF46934">
    <property type="entry name" value="UBA-like"/>
    <property type="match status" value="1"/>
</dbReference>
<keyword evidence="10 17" id="KW-0547">Nucleotide-binding</keyword>
<dbReference type="PANTHER" id="PTHR24356">
    <property type="entry name" value="SERINE/THREONINE-PROTEIN KINASE"/>
    <property type="match status" value="1"/>
</dbReference>
<feature type="compositionally biased region" description="Pro residues" evidence="18">
    <location>
        <begin position="182"/>
        <end position="202"/>
    </location>
</feature>
<gene>
    <name evidence="22" type="ORF">WA026_005782</name>
</gene>
<dbReference type="EC" id="2.7.11.1" evidence="4"/>
<dbReference type="SUPFAM" id="SSF56112">
    <property type="entry name" value="Protein kinase-like (PK-like)"/>
    <property type="match status" value="1"/>
</dbReference>
<dbReference type="Gene3D" id="3.30.200.20">
    <property type="entry name" value="Phosphorylase Kinase, domain 1"/>
    <property type="match status" value="2"/>
</dbReference>
<evidence type="ECO:0000256" key="17">
    <source>
        <dbReference type="PROSITE-ProRule" id="PRU10141"/>
    </source>
</evidence>
<dbReference type="InterPro" id="IPR017441">
    <property type="entry name" value="Protein_kinase_ATP_BS"/>
</dbReference>
<feature type="compositionally biased region" description="Basic and acidic residues" evidence="18">
    <location>
        <begin position="594"/>
        <end position="612"/>
    </location>
</feature>
<feature type="domain" description="Protein kinase" evidence="19">
    <location>
        <begin position="686"/>
        <end position="987"/>
    </location>
</feature>
<dbReference type="Gene3D" id="1.10.510.10">
    <property type="entry name" value="Transferase(Phosphotransferase) domain 1"/>
    <property type="match status" value="2"/>
</dbReference>
<dbReference type="EMBL" id="JARQZJ010000032">
    <property type="protein sequence ID" value="KAK9874967.1"/>
    <property type="molecule type" value="Genomic_DNA"/>
</dbReference>
<feature type="region of interest" description="Disordered" evidence="18">
    <location>
        <begin position="147"/>
        <end position="384"/>
    </location>
</feature>
<dbReference type="GO" id="GO:0009653">
    <property type="term" value="P:anatomical structure morphogenesis"/>
    <property type="evidence" value="ECO:0007669"/>
    <property type="project" value="UniProtKB-ARBA"/>
</dbReference>
<protein>
    <recommendedName>
        <fullName evidence="4">non-specific serine/threonine protein kinase</fullName>
        <ecNumber evidence="4">2.7.11.1</ecNumber>
    </recommendedName>
</protein>
<comment type="subcellular location">
    <subcellularLocation>
        <location evidence="2">Cytoplasm</location>
        <location evidence="2">Cytoskeleton</location>
        <location evidence="2">Microtubule organizing center</location>
        <location evidence="2">Centrosome</location>
    </subcellularLocation>
</comment>
<dbReference type="PROSITE" id="PS51285">
    <property type="entry name" value="AGC_KINASE_CTER"/>
    <property type="match status" value="1"/>
</dbReference>
<feature type="compositionally biased region" description="Low complexity" evidence="18">
    <location>
        <begin position="330"/>
        <end position="355"/>
    </location>
</feature>
<evidence type="ECO:0000256" key="2">
    <source>
        <dbReference type="ARBA" id="ARBA00004300"/>
    </source>
</evidence>
<feature type="region of interest" description="Disordered" evidence="18">
    <location>
        <begin position="396"/>
        <end position="492"/>
    </location>
</feature>
<dbReference type="InterPro" id="IPR000719">
    <property type="entry name" value="Prot_kinase_dom"/>
</dbReference>
<dbReference type="CDD" id="cd05598">
    <property type="entry name" value="STKc_LATS"/>
    <property type="match status" value="1"/>
</dbReference>
<dbReference type="GO" id="GO:0051093">
    <property type="term" value="P:negative regulation of developmental process"/>
    <property type="evidence" value="ECO:0007669"/>
    <property type="project" value="UniProtKB-ARBA"/>
</dbReference>
<keyword evidence="23" id="KW-1185">Reference proteome</keyword>
<evidence type="ECO:0000256" key="16">
    <source>
        <dbReference type="ARBA" id="ARBA00048679"/>
    </source>
</evidence>
<comment type="catalytic activity">
    <reaction evidence="16">
        <text>L-seryl-[protein] + ATP = O-phospho-L-seryl-[protein] + ADP + H(+)</text>
        <dbReference type="Rhea" id="RHEA:17989"/>
        <dbReference type="Rhea" id="RHEA-COMP:9863"/>
        <dbReference type="Rhea" id="RHEA-COMP:11604"/>
        <dbReference type="ChEBI" id="CHEBI:15378"/>
        <dbReference type="ChEBI" id="CHEBI:29999"/>
        <dbReference type="ChEBI" id="CHEBI:30616"/>
        <dbReference type="ChEBI" id="CHEBI:83421"/>
        <dbReference type="ChEBI" id="CHEBI:456216"/>
        <dbReference type="EC" id="2.7.11.1"/>
    </reaction>
</comment>
<dbReference type="Pfam" id="PF22562">
    <property type="entry name" value="UBA_7"/>
    <property type="match status" value="1"/>
</dbReference>
<feature type="binding site" evidence="17">
    <location>
        <position position="715"/>
    </location>
    <ligand>
        <name>ATP</name>
        <dbReference type="ChEBI" id="CHEBI:30616"/>
    </ligand>
</feature>
<accession>A0AAW1U3X1</accession>
<keyword evidence="6" id="KW-0723">Serine/threonine-protein kinase</keyword>
<keyword evidence="12 17" id="KW-0067">ATP-binding</keyword>
<evidence type="ECO:0000256" key="15">
    <source>
        <dbReference type="ARBA" id="ARBA00047899"/>
    </source>
</evidence>